<feature type="compositionally biased region" description="Polar residues" evidence="1">
    <location>
        <begin position="653"/>
        <end position="675"/>
    </location>
</feature>
<proteinExistence type="predicted"/>
<accession>A0A8S4AGY5</accession>
<feature type="compositionally biased region" description="Basic and acidic residues" evidence="1">
    <location>
        <begin position="687"/>
        <end position="722"/>
    </location>
</feature>
<keyword evidence="3" id="KW-1185">Reference proteome</keyword>
<feature type="compositionally biased region" description="Basic and acidic residues" evidence="1">
    <location>
        <begin position="204"/>
        <end position="219"/>
    </location>
</feature>
<feature type="compositionally biased region" description="Basic and acidic residues" evidence="1">
    <location>
        <begin position="154"/>
        <end position="186"/>
    </location>
</feature>
<dbReference type="EMBL" id="CAJRST010002224">
    <property type="protein sequence ID" value="CAG5866220.1"/>
    <property type="molecule type" value="Genomic_DNA"/>
</dbReference>
<feature type="compositionally biased region" description="Basic and acidic residues" evidence="1">
    <location>
        <begin position="579"/>
        <end position="590"/>
    </location>
</feature>
<organism evidence="2 3">
    <name type="scientific">Menidia menidia</name>
    <name type="common">Atlantic silverside</name>
    <dbReference type="NCBI Taxonomy" id="238744"/>
    <lineage>
        <taxon>Eukaryota</taxon>
        <taxon>Metazoa</taxon>
        <taxon>Chordata</taxon>
        <taxon>Craniata</taxon>
        <taxon>Vertebrata</taxon>
        <taxon>Euteleostomi</taxon>
        <taxon>Actinopterygii</taxon>
        <taxon>Neopterygii</taxon>
        <taxon>Teleostei</taxon>
        <taxon>Neoteleostei</taxon>
        <taxon>Acanthomorphata</taxon>
        <taxon>Ovalentaria</taxon>
        <taxon>Atherinomorphae</taxon>
        <taxon>Atheriniformes</taxon>
        <taxon>Atherinopsidae</taxon>
        <taxon>Menidiinae</taxon>
        <taxon>Menidia</taxon>
    </lineage>
</organism>
<dbReference type="OrthoDB" id="8954214at2759"/>
<feature type="region of interest" description="Disordered" evidence="1">
    <location>
        <begin position="394"/>
        <end position="439"/>
    </location>
</feature>
<feature type="region of interest" description="Disordered" evidence="1">
    <location>
        <begin position="565"/>
        <end position="752"/>
    </location>
</feature>
<dbReference type="PANTHER" id="PTHR22017">
    <property type="entry name" value="PHOTORECEPTOR CILIUM ACTIN REGULATOR"/>
    <property type="match status" value="1"/>
</dbReference>
<reference evidence="2" key="1">
    <citation type="submission" date="2021-05" db="EMBL/GenBank/DDBJ databases">
        <authorList>
            <person name="Tigano A."/>
        </authorList>
    </citation>
    <scope>NUCLEOTIDE SEQUENCE</scope>
</reference>
<dbReference type="InterPro" id="IPR029352">
    <property type="entry name" value="PCARE"/>
</dbReference>
<feature type="region of interest" description="Disordered" evidence="1">
    <location>
        <begin position="95"/>
        <end position="219"/>
    </location>
</feature>
<dbReference type="AlphaFoldDB" id="A0A8S4AGY5"/>
<dbReference type="Proteomes" id="UP000677803">
    <property type="component" value="Unassembled WGS sequence"/>
</dbReference>
<protein>
    <submittedName>
        <fullName evidence="2">(Atlantic silverside) hypothetical protein</fullName>
    </submittedName>
</protein>
<evidence type="ECO:0000313" key="3">
    <source>
        <dbReference type="Proteomes" id="UP000677803"/>
    </source>
</evidence>
<feature type="region of interest" description="Disordered" evidence="1">
    <location>
        <begin position="299"/>
        <end position="320"/>
    </location>
</feature>
<dbReference type="PANTHER" id="PTHR22017:SF0">
    <property type="entry name" value="PHOTORECEPTOR CILIUM ACTIN REGULATOR"/>
    <property type="match status" value="1"/>
</dbReference>
<feature type="compositionally biased region" description="Basic residues" evidence="1">
    <location>
        <begin position="187"/>
        <end position="203"/>
    </location>
</feature>
<feature type="compositionally biased region" description="Polar residues" evidence="1">
    <location>
        <begin position="1052"/>
        <end position="1063"/>
    </location>
</feature>
<sequence>MCGDDIWAVFAIQERHKIKRYTQLKKEPYTSHLAQTTYASNKKLEKGSHNPINSVKSMPHIKSTLYWKSSEMGCSPSKGNHFGSLVTMRKGRMLPPVPNEKGCEEGDRQNSTGSANGDTKETKAAAHVQVSQKEAQITPQRKKNVTEQMPMEAVHTDKREDQIMDKDIVSQRKEKNNDKQDLTDKKSTKKPKKSAKGVKCPKKKDRDKDKSSTDQKVDFPEPLVKAHQAAYSFLNPSINKYDVLLGLLEQVTQTQAHVQPMVVFMALRYEEIIQGLEEMAEEGEKVLKENGEHLAWQSQMKNLSSSHPLKPGTANNTEPPPDLLQQLLQYTTQRMRNVSQTVGGIGDSSLEEAVEYFASVSELLELKLKAKRAAEARLMQLLTRIEMASLRKPGPEDSALFSEDSGIGAENESLAGSEKRHRRWSGGSTGTNRTTDSPMEYISKNFMGSSRQKYQSQISPSVSLTSLNSLGSTCTITAHDPRDSLLGSVSFDDGEDDEIDENDAQTTVGNVQVVFRMQSNSSSAESEKHPHRLPPKRIENPQNVDMTLKMKNAISGRINFVPKQNSGAKVNIAGSPKTTRREWTDEDVRSPKRPQTAAPVRRAVGKSTVQGRGQRSRSAESLRSKGEDPTLLELERTQKDLHQKLQKMGKSKTGANSRTVLPKQTQGNSPAQSPVINRKHPTMGKDINPKPLKEKASLTRPITKKEDKTNEVEEDKQIEQKTPKNPIRATPPPSPPSSPRPSSGLHRGRNSVKKLIDTFSQGIELELDGPKVLGPLKGVRKCGVPVLPGLGNVEAVLSAGVTSCRPDPAAEKPDFFDLDSFPPPPLEVLMDNSFERAHNCSTTAGDGAAKAGKSPVLKRAAVSQRLKASVQSVTVLPSKGALPQSKVISSARVDRKEKLTTSKIDQPDIQPEMDQGGETDSLHQQSRKIIHLRQSADSNSEASSTSKSQGASRDLQHCENVSVPGSRTTTSTVPPLPPANTQTPATPPTSRGRMLPSTPSTPSSQHRRLPSPNSFRKPTSPPSTASPPVNRALPTPPAVQRRLPSPPVLKQNAPNSNSAQSYSFKAPSPPASPKVQRWSRENSNDDSSTARSFSNARSVFCPVSPSMFEAQPCTVPQPPQAWTSNRVSFMSHTWGGRGRFPVSVQGPRPFVRRSQSDRRPSLNQQPQSSGISVAETCGSEPVIYSKGLADEATRDNELWSSQSDLSTAPRSASHPDLCVVGQALHRD</sequence>
<feature type="region of interest" description="Disordered" evidence="1">
    <location>
        <begin position="1193"/>
        <end position="1227"/>
    </location>
</feature>
<evidence type="ECO:0000313" key="2">
    <source>
        <dbReference type="EMBL" id="CAG5866220.1"/>
    </source>
</evidence>
<feature type="compositionally biased region" description="Low complexity" evidence="1">
    <location>
        <begin position="935"/>
        <end position="948"/>
    </location>
</feature>
<comment type="caution">
    <text evidence="2">The sequence shown here is derived from an EMBL/GenBank/DDBJ whole genome shotgun (WGS) entry which is preliminary data.</text>
</comment>
<feature type="compositionally biased region" description="Polar residues" evidence="1">
    <location>
        <begin position="129"/>
        <end position="139"/>
    </location>
</feature>
<feature type="compositionally biased region" description="Acidic residues" evidence="1">
    <location>
        <begin position="492"/>
        <end position="503"/>
    </location>
</feature>
<feature type="compositionally biased region" description="Basic and acidic residues" evidence="1">
    <location>
        <begin position="617"/>
        <end position="643"/>
    </location>
</feature>
<feature type="compositionally biased region" description="Polar residues" evidence="1">
    <location>
        <begin position="963"/>
        <end position="973"/>
    </location>
</feature>
<feature type="region of interest" description="Disordered" evidence="1">
    <location>
        <begin position="519"/>
        <end position="543"/>
    </location>
</feature>
<name>A0A8S4AGY5_9TELE</name>
<feature type="region of interest" description="Disordered" evidence="1">
    <location>
        <begin position="476"/>
        <end position="505"/>
    </location>
</feature>
<feature type="region of interest" description="Disordered" evidence="1">
    <location>
        <begin position="887"/>
        <end position="1093"/>
    </location>
</feature>
<feature type="compositionally biased region" description="Polar residues" evidence="1">
    <location>
        <begin position="1161"/>
        <end position="1171"/>
    </location>
</feature>
<feature type="compositionally biased region" description="Polar residues" evidence="1">
    <location>
        <begin position="299"/>
        <end position="317"/>
    </location>
</feature>
<feature type="compositionally biased region" description="Polar residues" evidence="1">
    <location>
        <begin position="1198"/>
        <end position="1210"/>
    </location>
</feature>
<evidence type="ECO:0000256" key="1">
    <source>
        <dbReference type="SAM" id="MobiDB-lite"/>
    </source>
</evidence>
<gene>
    <name evidence="2" type="ORF">MMEN_LOCUS2966</name>
</gene>
<feature type="region of interest" description="Disordered" evidence="1">
    <location>
        <begin position="1138"/>
        <end position="1176"/>
    </location>
</feature>
<feature type="compositionally biased region" description="Pro residues" evidence="1">
    <location>
        <begin position="729"/>
        <end position="739"/>
    </location>
</feature>
<dbReference type="Pfam" id="PF15449">
    <property type="entry name" value="Retinal"/>
    <property type="match status" value="3"/>
</dbReference>